<keyword evidence="8" id="KW-1185">Reference proteome</keyword>
<evidence type="ECO:0000256" key="4">
    <source>
        <dbReference type="ARBA" id="ARBA00023065"/>
    </source>
</evidence>
<sequence length="549" mass="60158">MTPAVLCLGHSRLCEETRLVSGESLMNDGTAIVVFVLMLKAVLGASLDAMSVITFFGHMSLTSIGFGALIGLLAVAMIGKCAEERFHSDSLIQVITTLCCAYLAFFLGESELATSGVLATVSAGFMVAYFAWPRFVSAEAMEIVWETVEFVGNTVIFFLAGLLFADTLLDSVGIIRPVDFGWLLVLYVALLLIRTIMLGVLWIPLHWVGNPIDWREGIAMIWSGLRGAVSLTLAIIIDEEPAVSREMGARIMFHVGGIAALTLLVNATTAAPLLRWLGLARSSNADQRKLAVLTKHLADHTQEIKGQLDPADVRFKGIDEAMLRAMVPSLAEHVKVAEELGSDESSQAYREAFLQVVKSHYWSSIHQGLLPRTSQSARLLLSSVDVALDTAAESLSDWEAIRSSLEASSAPLDRGLFSTLTGEHSMGDFMQKAHCALSFMEAHRRAREELPRFFHVDDLKVQQMVAEESLAECSQAQELLQALPDDLVVLARTEMCARKLLQDQLHEVDELKERGLLTSADASKLGHHVQAELLTLLHRPKNDWLALKA</sequence>
<feature type="transmembrane region" description="Helical" evidence="5">
    <location>
        <begin position="249"/>
        <end position="274"/>
    </location>
</feature>
<evidence type="ECO:0000313" key="6">
    <source>
        <dbReference type="EMBL" id="CAK9032170.1"/>
    </source>
</evidence>
<feature type="transmembrane region" description="Helical" evidence="5">
    <location>
        <begin position="113"/>
        <end position="132"/>
    </location>
</feature>
<dbReference type="EMBL" id="CAXAMN010010624">
    <property type="protein sequence ID" value="CAK9032218.1"/>
    <property type="molecule type" value="Genomic_DNA"/>
</dbReference>
<evidence type="ECO:0000256" key="5">
    <source>
        <dbReference type="SAM" id="Phobius"/>
    </source>
</evidence>
<feature type="transmembrane region" description="Helical" evidence="5">
    <location>
        <begin position="217"/>
        <end position="237"/>
    </location>
</feature>
<feature type="transmembrane region" description="Helical" evidence="5">
    <location>
        <begin position="90"/>
        <end position="107"/>
    </location>
</feature>
<accession>A0ABP0KZA0</accession>
<dbReference type="InterPro" id="IPR018422">
    <property type="entry name" value="Cation/H_exchanger_CPA1"/>
</dbReference>
<evidence type="ECO:0008006" key="9">
    <source>
        <dbReference type="Google" id="ProtNLM"/>
    </source>
</evidence>
<name>A0ABP0KZA0_9DINO</name>
<feature type="transmembrane region" description="Helical" evidence="5">
    <location>
        <begin position="25"/>
        <end position="43"/>
    </location>
</feature>
<keyword evidence="5" id="KW-0812">Transmembrane</keyword>
<evidence type="ECO:0000313" key="7">
    <source>
        <dbReference type="EMBL" id="CAK9032218.1"/>
    </source>
</evidence>
<organism evidence="7 8">
    <name type="scientific">Durusdinium trenchii</name>
    <dbReference type="NCBI Taxonomy" id="1381693"/>
    <lineage>
        <taxon>Eukaryota</taxon>
        <taxon>Sar</taxon>
        <taxon>Alveolata</taxon>
        <taxon>Dinophyceae</taxon>
        <taxon>Suessiales</taxon>
        <taxon>Symbiodiniaceae</taxon>
        <taxon>Durusdinium</taxon>
    </lineage>
</organism>
<gene>
    <name evidence="6" type="ORF">CCMP2556_LOCUS18577</name>
    <name evidence="7" type="ORF">CCMP2556_LOCUS18593</name>
</gene>
<feature type="transmembrane region" description="Helical" evidence="5">
    <location>
        <begin position="55"/>
        <end position="78"/>
    </location>
</feature>
<dbReference type="PANTHER" id="PTHR10110:SF86">
    <property type="entry name" value="SODIUM_HYDROGEN EXCHANGER 7"/>
    <property type="match status" value="1"/>
</dbReference>
<evidence type="ECO:0000313" key="8">
    <source>
        <dbReference type="Proteomes" id="UP001642484"/>
    </source>
</evidence>
<evidence type="ECO:0000256" key="1">
    <source>
        <dbReference type="ARBA" id="ARBA00004651"/>
    </source>
</evidence>
<comment type="caution">
    <text evidence="7">The sequence shown here is derived from an EMBL/GenBank/DDBJ whole genome shotgun (WGS) entry which is preliminary data.</text>
</comment>
<feature type="transmembrane region" description="Helical" evidence="5">
    <location>
        <begin position="144"/>
        <end position="164"/>
    </location>
</feature>
<proteinExistence type="predicted"/>
<keyword evidence="5" id="KW-1133">Transmembrane helix</keyword>
<keyword evidence="4" id="KW-0406">Ion transport</keyword>
<feature type="transmembrane region" description="Helical" evidence="5">
    <location>
        <begin position="184"/>
        <end position="205"/>
    </location>
</feature>
<keyword evidence="5" id="KW-0472">Membrane</keyword>
<evidence type="ECO:0000256" key="3">
    <source>
        <dbReference type="ARBA" id="ARBA00022475"/>
    </source>
</evidence>
<evidence type="ECO:0000256" key="2">
    <source>
        <dbReference type="ARBA" id="ARBA00022448"/>
    </source>
</evidence>
<dbReference type="PANTHER" id="PTHR10110">
    <property type="entry name" value="SODIUM/HYDROGEN EXCHANGER"/>
    <property type="match status" value="1"/>
</dbReference>
<keyword evidence="3" id="KW-1003">Cell membrane</keyword>
<dbReference type="Proteomes" id="UP001642484">
    <property type="component" value="Unassembled WGS sequence"/>
</dbReference>
<reference evidence="7 8" key="1">
    <citation type="submission" date="2024-02" db="EMBL/GenBank/DDBJ databases">
        <authorList>
            <person name="Chen Y."/>
            <person name="Shah S."/>
            <person name="Dougan E. K."/>
            <person name="Thang M."/>
            <person name="Chan C."/>
        </authorList>
    </citation>
    <scope>NUCLEOTIDE SEQUENCE [LARGE SCALE GENOMIC DNA]</scope>
</reference>
<keyword evidence="2" id="KW-0813">Transport</keyword>
<protein>
    <recommendedName>
        <fullName evidence="9">Sodium/hydrogen exchanger</fullName>
    </recommendedName>
</protein>
<dbReference type="EMBL" id="CAXAMN010010602">
    <property type="protein sequence ID" value="CAK9032170.1"/>
    <property type="molecule type" value="Genomic_DNA"/>
</dbReference>
<comment type="subcellular location">
    <subcellularLocation>
        <location evidence="1">Cell membrane</location>
        <topology evidence="1">Multi-pass membrane protein</topology>
    </subcellularLocation>
</comment>